<protein>
    <submittedName>
        <fullName evidence="1">Uncharacterized protein</fullName>
    </submittedName>
</protein>
<sequence>MLNGDSAPLFEDTNTTFSYSVSATSLYISVVLAWPSSSSAVVLCRSEFRLRHFNRLHYLSQSVDLNAEVSSAFAICC</sequence>
<proteinExistence type="predicted"/>
<organism evidence="1 2">
    <name type="scientific">Octopus vulgaris</name>
    <name type="common">Common octopus</name>
    <dbReference type="NCBI Taxonomy" id="6645"/>
    <lineage>
        <taxon>Eukaryota</taxon>
        <taxon>Metazoa</taxon>
        <taxon>Spiralia</taxon>
        <taxon>Lophotrochozoa</taxon>
        <taxon>Mollusca</taxon>
        <taxon>Cephalopoda</taxon>
        <taxon>Coleoidea</taxon>
        <taxon>Octopodiformes</taxon>
        <taxon>Octopoda</taxon>
        <taxon>Incirrata</taxon>
        <taxon>Octopodidae</taxon>
        <taxon>Octopus</taxon>
    </lineage>
</organism>
<gene>
    <name evidence="1" type="ORF">OCTVUL_1B030613</name>
</gene>
<evidence type="ECO:0000313" key="1">
    <source>
        <dbReference type="EMBL" id="CAI9732801.1"/>
    </source>
</evidence>
<name>A0AA36FBD3_OCTVU</name>
<evidence type="ECO:0000313" key="2">
    <source>
        <dbReference type="Proteomes" id="UP001162480"/>
    </source>
</evidence>
<dbReference type="EMBL" id="OX597827">
    <property type="protein sequence ID" value="CAI9732801.1"/>
    <property type="molecule type" value="Genomic_DNA"/>
</dbReference>
<dbReference type="AlphaFoldDB" id="A0AA36FBD3"/>
<reference evidence="1" key="1">
    <citation type="submission" date="2023-08" db="EMBL/GenBank/DDBJ databases">
        <authorList>
            <person name="Alioto T."/>
            <person name="Alioto T."/>
            <person name="Gomez Garrido J."/>
        </authorList>
    </citation>
    <scope>NUCLEOTIDE SEQUENCE</scope>
</reference>
<keyword evidence="2" id="KW-1185">Reference proteome</keyword>
<dbReference type="Proteomes" id="UP001162480">
    <property type="component" value="Chromosome 14"/>
</dbReference>
<accession>A0AA36FBD3</accession>